<accession>A0A843V8W8</accession>
<keyword evidence="2" id="KW-0328">Glycosyltransferase</keyword>
<dbReference type="EMBL" id="NMUH01001296">
    <property type="protein sequence ID" value="MQL91027.1"/>
    <property type="molecule type" value="Genomic_DNA"/>
</dbReference>
<dbReference type="PANTHER" id="PTHR31042:SF77">
    <property type="entry name" value="GLYCOSYLTRANSFERASE"/>
    <property type="match status" value="1"/>
</dbReference>
<organism evidence="6 7">
    <name type="scientific">Colocasia esculenta</name>
    <name type="common">Wild taro</name>
    <name type="synonym">Arum esculentum</name>
    <dbReference type="NCBI Taxonomy" id="4460"/>
    <lineage>
        <taxon>Eukaryota</taxon>
        <taxon>Viridiplantae</taxon>
        <taxon>Streptophyta</taxon>
        <taxon>Embryophyta</taxon>
        <taxon>Tracheophyta</taxon>
        <taxon>Spermatophyta</taxon>
        <taxon>Magnoliopsida</taxon>
        <taxon>Liliopsida</taxon>
        <taxon>Araceae</taxon>
        <taxon>Aroideae</taxon>
        <taxon>Colocasieae</taxon>
        <taxon>Colocasia</taxon>
    </lineage>
</organism>
<dbReference type="GO" id="GO:0016020">
    <property type="term" value="C:membrane"/>
    <property type="evidence" value="ECO:0007669"/>
    <property type="project" value="UniProtKB-SubCell"/>
</dbReference>
<dbReference type="InterPro" id="IPR003406">
    <property type="entry name" value="Glyco_trans_14"/>
</dbReference>
<dbReference type="GO" id="GO:0016757">
    <property type="term" value="F:glycosyltransferase activity"/>
    <property type="evidence" value="ECO:0007669"/>
    <property type="project" value="UniProtKB-KW"/>
</dbReference>
<dbReference type="OrthoDB" id="191334at2759"/>
<gene>
    <name evidence="6" type="ORF">Taro_023634</name>
</gene>
<dbReference type="Proteomes" id="UP000652761">
    <property type="component" value="Unassembled WGS sequence"/>
</dbReference>
<reference evidence="6" key="1">
    <citation type="submission" date="2017-07" db="EMBL/GenBank/DDBJ databases">
        <title>Taro Niue Genome Assembly and Annotation.</title>
        <authorList>
            <person name="Atibalentja N."/>
            <person name="Keating K."/>
            <person name="Fields C.J."/>
        </authorList>
    </citation>
    <scope>NUCLEOTIDE SEQUENCE</scope>
    <source>
        <strain evidence="6">Niue_2</strain>
        <tissue evidence="6">Leaf</tissue>
    </source>
</reference>
<evidence type="ECO:0000256" key="4">
    <source>
        <dbReference type="ARBA" id="ARBA00023136"/>
    </source>
</evidence>
<keyword evidence="7" id="KW-1185">Reference proteome</keyword>
<proteinExistence type="predicted"/>
<evidence type="ECO:0000256" key="1">
    <source>
        <dbReference type="ARBA" id="ARBA00004606"/>
    </source>
</evidence>
<evidence type="ECO:0000256" key="5">
    <source>
        <dbReference type="ARBA" id="ARBA00023180"/>
    </source>
</evidence>
<dbReference type="PANTHER" id="PTHR31042">
    <property type="entry name" value="CORE-2/I-BRANCHING BETA-1,6-N-ACETYLGLUCOSAMINYLTRANSFERASE FAMILY PROTEIN-RELATED"/>
    <property type="match status" value="1"/>
</dbReference>
<sequence>MVDAERRLLANALLDPCNESFISSFDDPRKAGRGRYRPQMAPVVTLRDWRKGSQWFEARRQVAAVVVSDRAIYPVFREHCRPPCYMDEHYIPTLVTKLLPWMNANRSLTWVDWSKGGSHPATVRGRHVSTHFVEGLRRRRGCSYGGGSTSICFLFARKFDGSTLGPLLRMATAILGLAKPRRLRQMPTTSESTEYNWVLHAYYPSPDYVV</sequence>
<evidence type="ECO:0000256" key="2">
    <source>
        <dbReference type="ARBA" id="ARBA00022676"/>
    </source>
</evidence>
<keyword evidence="5" id="KW-0325">Glycoprotein</keyword>
<comment type="caution">
    <text evidence="6">The sequence shown here is derived from an EMBL/GenBank/DDBJ whole genome shotgun (WGS) entry which is preliminary data.</text>
</comment>
<keyword evidence="4" id="KW-0472">Membrane</keyword>
<protein>
    <submittedName>
        <fullName evidence="6">Uncharacterized protein</fullName>
    </submittedName>
</protein>
<evidence type="ECO:0000313" key="6">
    <source>
        <dbReference type="EMBL" id="MQL91027.1"/>
    </source>
</evidence>
<evidence type="ECO:0000256" key="3">
    <source>
        <dbReference type="ARBA" id="ARBA00022679"/>
    </source>
</evidence>
<name>A0A843V8W8_COLES</name>
<comment type="subcellular location">
    <subcellularLocation>
        <location evidence="1">Membrane</location>
        <topology evidence="1">Single-pass type II membrane protein</topology>
    </subcellularLocation>
</comment>
<dbReference type="AlphaFoldDB" id="A0A843V8W8"/>
<keyword evidence="3" id="KW-0808">Transferase</keyword>
<dbReference type="Pfam" id="PF02485">
    <property type="entry name" value="Branch"/>
    <property type="match status" value="1"/>
</dbReference>
<evidence type="ECO:0000313" key="7">
    <source>
        <dbReference type="Proteomes" id="UP000652761"/>
    </source>
</evidence>
<dbReference type="InterPro" id="IPR044174">
    <property type="entry name" value="BC10-like"/>
</dbReference>